<dbReference type="Proteomes" id="UP000291084">
    <property type="component" value="Chromosome 3"/>
</dbReference>
<dbReference type="Proteomes" id="UP000291084">
    <property type="component" value="Chromosome 1"/>
</dbReference>
<feature type="domain" description="CCHC-type" evidence="3">
    <location>
        <begin position="173"/>
        <end position="188"/>
    </location>
</feature>
<keyword evidence="2" id="KW-0175">Coiled coil</keyword>
<dbReference type="EMBL" id="AP015036">
    <property type="protein sequence ID" value="BAT80787.1"/>
    <property type="molecule type" value="Genomic_DNA"/>
</dbReference>
<evidence type="ECO:0000313" key="4">
    <source>
        <dbReference type="EMBL" id="BAT73350.1"/>
    </source>
</evidence>
<accession>A0A0S3QYJ1</accession>
<protein>
    <recommendedName>
        <fullName evidence="3">CCHC-type domain-containing protein</fullName>
    </recommendedName>
</protein>
<sequence>MGGHNQVYAEGASIYRPPLFTGENYAFWKIRMQIFLESIDRGIWEVVMNGPIVPTIFVNDMQVEKPFLQWTMDENRMAQYDVRARNIILSALTLDDFFKVSVYESAQEMWEFLRVTHDEVTDVVKLTLFDSSSSSSNNSNEQENLCLMASNESSKSQLLKKKKDNQGSSSSFKCYGCSERGHIKAVCPIIKKIHKKKKVHIAWDDNDSSSSSDSVEEANLCLTANVDDTTSQVSCSNSESSEFDLQKAFLELLDESEKLNAAHKNLKKEFKELRIKYEKALDEEVSLRNKICNLEMKESSNVEHPVECLSCQSHMLDIDILENLLEVATGNNNVEMPIIVKKVYKNKSVFKSKNKIKRTRRVLVEKGTVSYRNPNVVTCFYCMKKGHTSNKCRIKHFDVPNGKYAWIPVIK</sequence>
<name>A0A0S3QYJ1_PHAAN</name>
<evidence type="ECO:0000313" key="6">
    <source>
        <dbReference type="Proteomes" id="UP000291084"/>
    </source>
</evidence>
<evidence type="ECO:0000256" key="1">
    <source>
        <dbReference type="PROSITE-ProRule" id="PRU00047"/>
    </source>
</evidence>
<organism evidence="4 6">
    <name type="scientific">Vigna angularis var. angularis</name>
    <dbReference type="NCBI Taxonomy" id="157739"/>
    <lineage>
        <taxon>Eukaryota</taxon>
        <taxon>Viridiplantae</taxon>
        <taxon>Streptophyta</taxon>
        <taxon>Embryophyta</taxon>
        <taxon>Tracheophyta</taxon>
        <taxon>Spermatophyta</taxon>
        <taxon>Magnoliopsida</taxon>
        <taxon>eudicotyledons</taxon>
        <taxon>Gunneridae</taxon>
        <taxon>Pentapetalae</taxon>
        <taxon>rosids</taxon>
        <taxon>fabids</taxon>
        <taxon>Fabales</taxon>
        <taxon>Fabaceae</taxon>
        <taxon>Papilionoideae</taxon>
        <taxon>50 kb inversion clade</taxon>
        <taxon>NPAAA clade</taxon>
        <taxon>indigoferoid/millettioid clade</taxon>
        <taxon>Phaseoleae</taxon>
        <taxon>Vigna</taxon>
    </lineage>
</organism>
<proteinExistence type="predicted"/>
<reference evidence="4 6" key="1">
    <citation type="journal article" date="2015" name="Sci. Rep.">
        <title>The power of single molecule real-time sequencing technology in the de novo assembly of a eukaryotic genome.</title>
        <authorList>
            <person name="Sakai H."/>
            <person name="Naito K."/>
            <person name="Ogiso-Tanaka E."/>
            <person name="Takahashi Y."/>
            <person name="Iseki K."/>
            <person name="Muto C."/>
            <person name="Satou K."/>
            <person name="Teruya K."/>
            <person name="Shiroma A."/>
            <person name="Shimoji M."/>
            <person name="Hirano T."/>
            <person name="Itoh T."/>
            <person name="Kaga A."/>
            <person name="Tomooka N."/>
        </authorList>
    </citation>
    <scope>NUCLEOTIDE SEQUENCE [LARGE SCALE GENOMIC DNA]</scope>
    <source>
        <strain evidence="6">cv. Shumari</strain>
    </source>
</reference>
<dbReference type="InterPro" id="IPR036875">
    <property type="entry name" value="Znf_CCHC_sf"/>
</dbReference>
<gene>
    <name evidence="4" type="primary">Vigan.01G082400</name>
    <name evidence="5" type="synonym">Vigan.03G039100</name>
    <name evidence="4" type="ORF">VIGAN_01082400</name>
    <name evidence="5" type="ORF">VIGAN_03039100</name>
</gene>
<keyword evidence="1" id="KW-0862">Zinc</keyword>
<dbReference type="EMBL" id="AP015034">
    <property type="protein sequence ID" value="BAT73350.1"/>
    <property type="molecule type" value="Genomic_DNA"/>
</dbReference>
<dbReference type="AlphaFoldDB" id="A0A0S3QYJ1"/>
<dbReference type="SMART" id="SM00343">
    <property type="entry name" value="ZnF_C2HC"/>
    <property type="match status" value="2"/>
</dbReference>
<dbReference type="PROSITE" id="PS50158">
    <property type="entry name" value="ZF_CCHC"/>
    <property type="match status" value="1"/>
</dbReference>
<dbReference type="SUPFAM" id="SSF57756">
    <property type="entry name" value="Retrovirus zinc finger-like domains"/>
    <property type="match status" value="1"/>
</dbReference>
<evidence type="ECO:0000256" key="2">
    <source>
        <dbReference type="SAM" id="Coils"/>
    </source>
</evidence>
<dbReference type="InterPro" id="IPR001878">
    <property type="entry name" value="Znf_CCHC"/>
</dbReference>
<keyword evidence="6" id="KW-1185">Reference proteome</keyword>
<keyword evidence="1" id="KW-0479">Metal-binding</keyword>
<keyword evidence="1" id="KW-0863">Zinc-finger</keyword>
<dbReference type="GO" id="GO:0003676">
    <property type="term" value="F:nucleic acid binding"/>
    <property type="evidence" value="ECO:0007669"/>
    <property type="project" value="InterPro"/>
</dbReference>
<dbReference type="GO" id="GO:0008270">
    <property type="term" value="F:zinc ion binding"/>
    <property type="evidence" value="ECO:0007669"/>
    <property type="project" value="UniProtKB-KW"/>
</dbReference>
<feature type="coiled-coil region" evidence="2">
    <location>
        <begin position="249"/>
        <end position="290"/>
    </location>
</feature>
<evidence type="ECO:0000313" key="5">
    <source>
        <dbReference type="EMBL" id="BAT80787.1"/>
    </source>
</evidence>
<evidence type="ECO:0000259" key="3">
    <source>
        <dbReference type="PROSITE" id="PS50158"/>
    </source>
</evidence>